<organism evidence="1 2">
    <name type="scientific">Candidatus Dehalogenimonas loeffleri</name>
    <dbReference type="NCBI Taxonomy" id="3127115"/>
    <lineage>
        <taxon>Bacteria</taxon>
        <taxon>Bacillati</taxon>
        <taxon>Chloroflexota</taxon>
        <taxon>Dehalococcoidia</taxon>
        <taxon>Dehalococcoidales</taxon>
        <taxon>Dehalococcoidaceae</taxon>
        <taxon>Dehalogenimonas</taxon>
    </lineage>
</organism>
<sequence>MTLTELRTLVRTDLADTNAAAYRWDDAALDRHLKRAGAEYSLAAPRQMTMTLNTVAGSRELDITVLTGRVNIESVEYPAGLEPRSIRRFSTWAERLTVEDGPVPDGTPIRINFGVLHLLDDTGTTIPVAHYEVVATGAAAYAAIEWAAHAVNRVNSGDDAAGGYFRWGSTRLAAFQSALWQLGQGRRLKTGKLFPTGS</sequence>
<reference evidence="1 2" key="1">
    <citation type="submission" date="2024-03" db="EMBL/GenBank/DDBJ databases">
        <title>A Dehalogenimonas Isolated from Estuarine Sediments Dihaloeliminates Chlorinated Alkanes.</title>
        <authorList>
            <person name="Yang Y."/>
            <person name="Wang H."/>
        </authorList>
    </citation>
    <scope>NUCLEOTIDE SEQUENCE [LARGE SCALE GENOMIC DNA]</scope>
    <source>
        <strain evidence="1 2">W</strain>
    </source>
</reference>
<protein>
    <submittedName>
        <fullName evidence="1">Uncharacterized protein</fullName>
    </submittedName>
</protein>
<dbReference type="RefSeq" id="WP_338736850.1">
    <property type="nucleotide sequence ID" value="NZ_CP146612.1"/>
</dbReference>
<evidence type="ECO:0000313" key="2">
    <source>
        <dbReference type="Proteomes" id="UP001375370"/>
    </source>
</evidence>
<dbReference type="Proteomes" id="UP001375370">
    <property type="component" value="Chromosome"/>
</dbReference>
<proteinExistence type="predicted"/>
<keyword evidence="2" id="KW-1185">Reference proteome</keyword>
<evidence type="ECO:0000313" key="1">
    <source>
        <dbReference type="EMBL" id="WWX24733.1"/>
    </source>
</evidence>
<name>A0ABZ2J351_9CHLR</name>
<accession>A0ABZ2J351</accession>
<gene>
    <name evidence="1" type="ORF">V8247_05550</name>
</gene>
<dbReference type="EMBL" id="CP146612">
    <property type="protein sequence ID" value="WWX24733.1"/>
    <property type="molecule type" value="Genomic_DNA"/>
</dbReference>